<protein>
    <submittedName>
        <fullName evidence="1">DUF4157 domain-containing protein</fullName>
    </submittedName>
</protein>
<comment type="caution">
    <text evidence="1">The sequence shown here is derived from an EMBL/GenBank/DDBJ whole genome shotgun (WGS) entry which is preliminary data.</text>
</comment>
<keyword evidence="2" id="KW-1185">Reference proteome</keyword>
<name>A0A7K1TX57_9BACT</name>
<sequence>MEKITCYIKERSLLARLACRYMGGGQIAMVIGKTIHLYGVTREDFLRNPYWVRHEVCHVRQYRQLGLVPFLWKYLWECRKVGYYENRFEKEARAAERNAAVMEGVIIV</sequence>
<dbReference type="RefSeq" id="WP_157304078.1">
    <property type="nucleotide sequence ID" value="NZ_WRXN01000001.1"/>
</dbReference>
<dbReference type="EMBL" id="WRXN01000001">
    <property type="protein sequence ID" value="MVT06684.1"/>
    <property type="molecule type" value="Genomic_DNA"/>
</dbReference>
<dbReference type="AlphaFoldDB" id="A0A7K1TX57"/>
<evidence type="ECO:0000313" key="2">
    <source>
        <dbReference type="Proteomes" id="UP000461730"/>
    </source>
</evidence>
<gene>
    <name evidence="1" type="ORF">GO493_00315</name>
</gene>
<dbReference type="Proteomes" id="UP000461730">
    <property type="component" value="Unassembled WGS sequence"/>
</dbReference>
<reference evidence="1 2" key="1">
    <citation type="submission" date="2019-12" db="EMBL/GenBank/DDBJ databases">
        <title>Chitinophaga sp. strain ysch24 (GDMCC 1.1355), whole genome shotgun sequence.</title>
        <authorList>
            <person name="Zhang X."/>
        </authorList>
    </citation>
    <scope>NUCLEOTIDE SEQUENCE [LARGE SCALE GENOMIC DNA]</scope>
    <source>
        <strain evidence="2">ysch24</strain>
    </source>
</reference>
<accession>A0A7K1TX57</accession>
<proteinExistence type="predicted"/>
<evidence type="ECO:0000313" key="1">
    <source>
        <dbReference type="EMBL" id="MVT06684.1"/>
    </source>
</evidence>
<organism evidence="1 2">
    <name type="scientific">Chitinophaga tropicalis</name>
    <dbReference type="NCBI Taxonomy" id="2683588"/>
    <lineage>
        <taxon>Bacteria</taxon>
        <taxon>Pseudomonadati</taxon>
        <taxon>Bacteroidota</taxon>
        <taxon>Chitinophagia</taxon>
        <taxon>Chitinophagales</taxon>
        <taxon>Chitinophagaceae</taxon>
        <taxon>Chitinophaga</taxon>
    </lineage>
</organism>